<organism evidence="2 3">
    <name type="scientific">Coprinopsis cinerea (strain Okayama-7 / 130 / ATCC MYA-4618 / FGSC 9003)</name>
    <name type="common">Inky cap fungus</name>
    <name type="synonym">Hormographiella aspergillata</name>
    <dbReference type="NCBI Taxonomy" id="240176"/>
    <lineage>
        <taxon>Eukaryota</taxon>
        <taxon>Fungi</taxon>
        <taxon>Dikarya</taxon>
        <taxon>Basidiomycota</taxon>
        <taxon>Agaricomycotina</taxon>
        <taxon>Agaricomycetes</taxon>
        <taxon>Agaricomycetidae</taxon>
        <taxon>Agaricales</taxon>
        <taxon>Agaricineae</taxon>
        <taxon>Psathyrellaceae</taxon>
        <taxon>Coprinopsis</taxon>
    </lineage>
</organism>
<dbReference type="PANTHER" id="PTHR38847:SF1">
    <property type="entry name" value="PSEUDOURIDINE SYNTHASE RSUA_RLUA-LIKE DOMAIN-CONTAINING PROTEIN"/>
    <property type="match status" value="1"/>
</dbReference>
<dbReference type="HOGENOM" id="CLU_083369_1_0_1"/>
<feature type="signal peptide" evidence="1">
    <location>
        <begin position="1"/>
        <end position="21"/>
    </location>
</feature>
<dbReference type="PANTHER" id="PTHR38847">
    <property type="match status" value="1"/>
</dbReference>
<dbReference type="OrthoDB" id="152248at2759"/>
<protein>
    <recommendedName>
        <fullName evidence="4">Secreted protein</fullName>
    </recommendedName>
</protein>
<dbReference type="KEGG" id="cci:CC1G_11230"/>
<dbReference type="RefSeq" id="XP_001828578.2">
    <property type="nucleotide sequence ID" value="XM_001828526.2"/>
</dbReference>
<gene>
    <name evidence="2" type="ORF">CC1G_11230</name>
</gene>
<sequence length="260" mass="27662">MKLFSALSAAFALASASYVLALPSPQSKGKAAPPPSVPEGFNITSLNLNGSGCPPGSTYYVLNEERTAVTVTFSQYYAEAGPGIPISANRKNCRLTFGVKVPAGFTFGIATVDYVRVDWFDLQVQSTKNSSQSAGTINSITRLLPHSNPCITVGIPSPSNVTVIDLIDLIQLPVQGLLAQATARSELVGPVDGADYLYRDKFDLASMVLAPCGSSTVLNIQTDLRASNAKNTKGSGYIATDSIDTTLKQTFNFHWQTCKK</sequence>
<dbReference type="OMA" id="CHIEVGL"/>
<reference evidence="2 3" key="1">
    <citation type="journal article" date="2010" name="Proc. Natl. Acad. Sci. U.S.A.">
        <title>Insights into evolution of multicellular fungi from the assembled chromosomes of the mushroom Coprinopsis cinerea (Coprinus cinereus).</title>
        <authorList>
            <person name="Stajich J.E."/>
            <person name="Wilke S.K."/>
            <person name="Ahren D."/>
            <person name="Au C.H."/>
            <person name="Birren B.W."/>
            <person name="Borodovsky M."/>
            <person name="Burns C."/>
            <person name="Canback B."/>
            <person name="Casselton L.A."/>
            <person name="Cheng C.K."/>
            <person name="Deng J."/>
            <person name="Dietrich F.S."/>
            <person name="Fargo D.C."/>
            <person name="Farman M.L."/>
            <person name="Gathman A.C."/>
            <person name="Goldberg J."/>
            <person name="Guigo R."/>
            <person name="Hoegger P.J."/>
            <person name="Hooker J.B."/>
            <person name="Huggins A."/>
            <person name="James T.Y."/>
            <person name="Kamada T."/>
            <person name="Kilaru S."/>
            <person name="Kodira C."/>
            <person name="Kues U."/>
            <person name="Kupfer D."/>
            <person name="Kwan H.S."/>
            <person name="Lomsadze A."/>
            <person name="Li W."/>
            <person name="Lilly W.W."/>
            <person name="Ma L.J."/>
            <person name="Mackey A.J."/>
            <person name="Manning G."/>
            <person name="Martin F."/>
            <person name="Muraguchi H."/>
            <person name="Natvig D.O."/>
            <person name="Palmerini H."/>
            <person name="Ramesh M.A."/>
            <person name="Rehmeyer C.J."/>
            <person name="Roe B.A."/>
            <person name="Shenoy N."/>
            <person name="Stanke M."/>
            <person name="Ter-Hovhannisyan V."/>
            <person name="Tunlid A."/>
            <person name="Velagapudi R."/>
            <person name="Vision T.J."/>
            <person name="Zeng Q."/>
            <person name="Zolan M.E."/>
            <person name="Pukkila P.J."/>
        </authorList>
    </citation>
    <scope>NUCLEOTIDE SEQUENCE [LARGE SCALE GENOMIC DNA]</scope>
    <source>
        <strain evidence="3">Okayama-7 / 130 / ATCC MYA-4618 / FGSC 9003</strain>
    </source>
</reference>
<dbReference type="EMBL" id="AACS02000001">
    <property type="protein sequence ID" value="EAU93248.2"/>
    <property type="molecule type" value="Genomic_DNA"/>
</dbReference>
<evidence type="ECO:0008006" key="4">
    <source>
        <dbReference type="Google" id="ProtNLM"/>
    </source>
</evidence>
<dbReference type="GeneID" id="6005003"/>
<dbReference type="VEuPathDB" id="FungiDB:CC1G_11230"/>
<dbReference type="InterPro" id="IPR025649">
    <property type="entry name" value="DUF4360"/>
</dbReference>
<feature type="chain" id="PRO_5002724236" description="Secreted protein" evidence="1">
    <location>
        <begin position="22"/>
        <end position="260"/>
    </location>
</feature>
<dbReference type="AlphaFoldDB" id="A8N129"/>
<keyword evidence="3" id="KW-1185">Reference proteome</keyword>
<accession>A8N129</accession>
<dbReference type="Pfam" id="PF14273">
    <property type="entry name" value="DUF4360"/>
    <property type="match status" value="2"/>
</dbReference>
<keyword evidence="1" id="KW-0732">Signal</keyword>
<evidence type="ECO:0000313" key="2">
    <source>
        <dbReference type="EMBL" id="EAU93248.2"/>
    </source>
</evidence>
<proteinExistence type="predicted"/>
<evidence type="ECO:0000313" key="3">
    <source>
        <dbReference type="Proteomes" id="UP000001861"/>
    </source>
</evidence>
<comment type="caution">
    <text evidence="2">The sequence shown here is derived from an EMBL/GenBank/DDBJ whole genome shotgun (WGS) entry which is preliminary data.</text>
</comment>
<name>A8N129_COPC7</name>
<dbReference type="Proteomes" id="UP000001861">
    <property type="component" value="Unassembled WGS sequence"/>
</dbReference>
<dbReference type="InParanoid" id="A8N129"/>
<evidence type="ECO:0000256" key="1">
    <source>
        <dbReference type="SAM" id="SignalP"/>
    </source>
</evidence>
<dbReference type="eggNOG" id="ENOG502S0H4">
    <property type="taxonomic scope" value="Eukaryota"/>
</dbReference>